<sequence length="289" mass="31138">MMQTGLIAVIGASGQTGGALLSELAGRNRRIRGIGRHPKPPTEIEWCTAELGDVRSLLSAIEGAAAIHYIPPVFDSREEEFGRNVIAAAEAAHCPRIVYHSVLHAATPDMLHHWRKARVELHLRHSPLEWTILQPAMYAQTVLAFLDRANGTLTPGFDITRPFTPVALQDLSRAAAVVLTEPGHGYATYELAGPERLDFGSMARQLSDLLGRPVTAVAGDAAARVEAVAAGLGFGPSAAAELRAMLDHYDRYGLVGNSNVLRQLLGRDPTPFREALRPALESDRVPAAI</sequence>
<organism evidence="2 3">
    <name type="scientific">Sphingobium boeckii</name>
    <dbReference type="NCBI Taxonomy" id="1082345"/>
    <lineage>
        <taxon>Bacteria</taxon>
        <taxon>Pseudomonadati</taxon>
        <taxon>Pseudomonadota</taxon>
        <taxon>Alphaproteobacteria</taxon>
        <taxon>Sphingomonadales</taxon>
        <taxon>Sphingomonadaceae</taxon>
        <taxon>Sphingobium</taxon>
    </lineage>
</organism>
<protein>
    <submittedName>
        <fullName evidence="2">Uncharacterized protein YbjT (DUF2867 family)</fullName>
    </submittedName>
</protein>
<dbReference type="RefSeq" id="WP_184015598.1">
    <property type="nucleotide sequence ID" value="NZ_JACIJC010000001.1"/>
</dbReference>
<gene>
    <name evidence="2" type="ORF">FHS49_000883</name>
</gene>
<reference evidence="2 3" key="1">
    <citation type="submission" date="2020-08" db="EMBL/GenBank/DDBJ databases">
        <title>Genomic Encyclopedia of Type Strains, Phase IV (KMG-IV): sequencing the most valuable type-strain genomes for metagenomic binning, comparative biology and taxonomic classification.</title>
        <authorList>
            <person name="Goeker M."/>
        </authorList>
    </citation>
    <scope>NUCLEOTIDE SEQUENCE [LARGE SCALE GENOMIC DNA]</scope>
    <source>
        <strain evidence="2 3">DSM 25079</strain>
    </source>
</reference>
<dbReference type="Proteomes" id="UP000549617">
    <property type="component" value="Unassembled WGS sequence"/>
</dbReference>
<dbReference type="EMBL" id="JACIJC010000001">
    <property type="protein sequence ID" value="MBB5684892.1"/>
    <property type="molecule type" value="Genomic_DNA"/>
</dbReference>
<dbReference type="SUPFAM" id="SSF51735">
    <property type="entry name" value="NAD(P)-binding Rossmann-fold domains"/>
    <property type="match status" value="1"/>
</dbReference>
<feature type="domain" description="NmrA-like" evidence="1">
    <location>
        <begin position="4"/>
        <end position="177"/>
    </location>
</feature>
<evidence type="ECO:0000313" key="2">
    <source>
        <dbReference type="EMBL" id="MBB5684892.1"/>
    </source>
</evidence>
<proteinExistence type="predicted"/>
<dbReference type="Gene3D" id="3.90.25.10">
    <property type="entry name" value="UDP-galactose 4-epimerase, domain 1"/>
    <property type="match status" value="1"/>
</dbReference>
<dbReference type="InterPro" id="IPR008030">
    <property type="entry name" value="NmrA-like"/>
</dbReference>
<dbReference type="Gene3D" id="3.40.50.720">
    <property type="entry name" value="NAD(P)-binding Rossmann-like Domain"/>
    <property type="match status" value="1"/>
</dbReference>
<dbReference type="PANTHER" id="PTHR43162">
    <property type="match status" value="1"/>
</dbReference>
<keyword evidence="3" id="KW-1185">Reference proteome</keyword>
<name>A0A7W9AFV0_9SPHN</name>
<dbReference type="InterPro" id="IPR036291">
    <property type="entry name" value="NAD(P)-bd_dom_sf"/>
</dbReference>
<dbReference type="InterPro" id="IPR051604">
    <property type="entry name" value="Ergot_Alk_Oxidoreductase"/>
</dbReference>
<dbReference type="PANTHER" id="PTHR43162:SF1">
    <property type="entry name" value="PRESTALK A DIFFERENTIATION PROTEIN A"/>
    <property type="match status" value="1"/>
</dbReference>
<evidence type="ECO:0000313" key="3">
    <source>
        <dbReference type="Proteomes" id="UP000549617"/>
    </source>
</evidence>
<comment type="caution">
    <text evidence="2">The sequence shown here is derived from an EMBL/GenBank/DDBJ whole genome shotgun (WGS) entry which is preliminary data.</text>
</comment>
<dbReference type="AlphaFoldDB" id="A0A7W9AFV0"/>
<accession>A0A7W9AFV0</accession>
<dbReference type="Pfam" id="PF05368">
    <property type="entry name" value="NmrA"/>
    <property type="match status" value="1"/>
</dbReference>
<evidence type="ECO:0000259" key="1">
    <source>
        <dbReference type="Pfam" id="PF05368"/>
    </source>
</evidence>